<keyword evidence="2" id="KW-1185">Reference proteome</keyword>
<sequence>MATTNLTLTCPQPFLTASAYPSTGGYLAGRFCGPVTPELSCCLPCPLERWVYSDAFTYKTHVAYWFNVPALICQVFLLVSFVVLPEDKSGKHYLSVGLCVALVLLELSFIVPLGSKPDQCYNDITPRDMYSSLSCAWTGALLEAGSMAGVTWILLRSLWTHVRVCWDVRHTPLWFWLAQAFGWGLPALFLAISLPITGVSYRLGGNCLPNPHGAFVTWFGWLLAFACLAAVIQFITTGFCLFIYARNLLGFSTPGSSGIAASTSSSTPAVASTDSKAGDIGKRLAWRRVSKVMLMQWRSIVLSLLVILESVYFGTVYAAQVNSAKEAAKPEHTAQTEAWSLCLILNGGDKNQCLPLAQQLRLEESVVIASLFMASLIGLFTFALMVRWSMLVGWYELLSRRRRSRGPHGVNGNGDRGPVKHRGRPAKRLSLGRKLPSEKAGILPSPEMDMDIPEAGDVTRRHETTTLFDDSDGDVDDEKRRGRRRDGADAV</sequence>
<protein>
    <submittedName>
        <fullName evidence="1">Uncharacterized protein</fullName>
    </submittedName>
</protein>
<gene>
    <name evidence="1" type="ORF">LTR37_011379</name>
</gene>
<dbReference type="Proteomes" id="UP001281147">
    <property type="component" value="Unassembled WGS sequence"/>
</dbReference>
<comment type="caution">
    <text evidence="1">The sequence shown here is derived from an EMBL/GenBank/DDBJ whole genome shotgun (WGS) entry which is preliminary data.</text>
</comment>
<name>A0ACC3N563_9PEZI</name>
<evidence type="ECO:0000313" key="2">
    <source>
        <dbReference type="Proteomes" id="UP001281147"/>
    </source>
</evidence>
<proteinExistence type="predicted"/>
<accession>A0ACC3N563</accession>
<evidence type="ECO:0000313" key="1">
    <source>
        <dbReference type="EMBL" id="KAK3708657.1"/>
    </source>
</evidence>
<organism evidence="1 2">
    <name type="scientific">Vermiconidia calcicola</name>
    <dbReference type="NCBI Taxonomy" id="1690605"/>
    <lineage>
        <taxon>Eukaryota</taxon>
        <taxon>Fungi</taxon>
        <taxon>Dikarya</taxon>
        <taxon>Ascomycota</taxon>
        <taxon>Pezizomycotina</taxon>
        <taxon>Dothideomycetes</taxon>
        <taxon>Dothideomycetidae</taxon>
        <taxon>Mycosphaerellales</taxon>
        <taxon>Extremaceae</taxon>
        <taxon>Vermiconidia</taxon>
    </lineage>
</organism>
<dbReference type="EMBL" id="JAUTXU010000099">
    <property type="protein sequence ID" value="KAK3708657.1"/>
    <property type="molecule type" value="Genomic_DNA"/>
</dbReference>
<reference evidence="1" key="1">
    <citation type="submission" date="2023-07" db="EMBL/GenBank/DDBJ databases">
        <title>Black Yeasts Isolated from many extreme environments.</title>
        <authorList>
            <person name="Coleine C."/>
            <person name="Stajich J.E."/>
            <person name="Selbmann L."/>
        </authorList>
    </citation>
    <scope>NUCLEOTIDE SEQUENCE</scope>
    <source>
        <strain evidence="1">CCFEE 5714</strain>
    </source>
</reference>